<feature type="domain" description="Protein kinase" evidence="1">
    <location>
        <begin position="1"/>
        <end position="135"/>
    </location>
</feature>
<dbReference type="InterPro" id="IPR045272">
    <property type="entry name" value="ANXUR1/2-like"/>
</dbReference>
<evidence type="ECO:0000259" key="1">
    <source>
        <dbReference type="PROSITE" id="PS50011"/>
    </source>
</evidence>
<evidence type="ECO:0000313" key="3">
    <source>
        <dbReference type="Proteomes" id="UP000436088"/>
    </source>
</evidence>
<dbReference type="OrthoDB" id="4062651at2759"/>
<dbReference type="Proteomes" id="UP000436088">
    <property type="component" value="Unassembled WGS sequence"/>
</dbReference>
<dbReference type="Gene3D" id="1.10.510.10">
    <property type="entry name" value="Transferase(Phosphotransferase) domain 1"/>
    <property type="match status" value="1"/>
</dbReference>
<dbReference type="InterPro" id="IPR011009">
    <property type="entry name" value="Kinase-like_dom_sf"/>
</dbReference>
<dbReference type="InterPro" id="IPR000719">
    <property type="entry name" value="Prot_kinase_dom"/>
</dbReference>
<proteinExistence type="predicted"/>
<sequence length="139" mass="15664">MKSELPPLDEIEIETSRTRLFGTLGYLAPELFVDATLVTDKLDVYSFGVVLFEMISGRKAIKFDAGFHDHRHIIPWANEHIKNGTFYQIVDPCLRGKIAPSCLGKFLEIALSCVHVQEHKQPALGEVETTLELVLELQN</sequence>
<keyword evidence="3" id="KW-1185">Reference proteome</keyword>
<dbReference type="SUPFAM" id="SSF56112">
    <property type="entry name" value="Protein kinase-like (PK-like)"/>
    <property type="match status" value="1"/>
</dbReference>
<dbReference type="PANTHER" id="PTHR27003">
    <property type="entry name" value="OS07G0166700 PROTEIN"/>
    <property type="match status" value="1"/>
</dbReference>
<evidence type="ECO:0000313" key="2">
    <source>
        <dbReference type="EMBL" id="KAE8730480.1"/>
    </source>
</evidence>
<dbReference type="AlphaFoldDB" id="A0A6A3CM58"/>
<dbReference type="EMBL" id="VEPZ02000206">
    <property type="protein sequence ID" value="KAE8730480.1"/>
    <property type="molecule type" value="Genomic_DNA"/>
</dbReference>
<reference evidence="2" key="1">
    <citation type="submission" date="2019-09" db="EMBL/GenBank/DDBJ databases">
        <title>Draft genome information of white flower Hibiscus syriacus.</title>
        <authorList>
            <person name="Kim Y.-M."/>
        </authorList>
    </citation>
    <scope>NUCLEOTIDE SEQUENCE [LARGE SCALE GENOMIC DNA]</scope>
    <source>
        <strain evidence="2">YM2019G1</strain>
    </source>
</reference>
<dbReference type="PANTHER" id="PTHR27003:SF278">
    <property type="entry name" value="RECEPTOR-LIKE PROTEIN KINASE ANXUR2"/>
    <property type="match status" value="1"/>
</dbReference>
<dbReference type="PROSITE" id="PS50011">
    <property type="entry name" value="PROTEIN_KINASE_DOM"/>
    <property type="match status" value="1"/>
</dbReference>
<organism evidence="2 3">
    <name type="scientific">Hibiscus syriacus</name>
    <name type="common">Rose of Sharon</name>
    <dbReference type="NCBI Taxonomy" id="106335"/>
    <lineage>
        <taxon>Eukaryota</taxon>
        <taxon>Viridiplantae</taxon>
        <taxon>Streptophyta</taxon>
        <taxon>Embryophyta</taxon>
        <taxon>Tracheophyta</taxon>
        <taxon>Spermatophyta</taxon>
        <taxon>Magnoliopsida</taxon>
        <taxon>eudicotyledons</taxon>
        <taxon>Gunneridae</taxon>
        <taxon>Pentapetalae</taxon>
        <taxon>rosids</taxon>
        <taxon>malvids</taxon>
        <taxon>Malvales</taxon>
        <taxon>Malvaceae</taxon>
        <taxon>Malvoideae</taxon>
        <taxon>Hibiscus</taxon>
    </lineage>
</organism>
<comment type="caution">
    <text evidence="2">The sequence shown here is derived from an EMBL/GenBank/DDBJ whole genome shotgun (WGS) entry which is preliminary data.</text>
</comment>
<dbReference type="GO" id="GO:0009506">
    <property type="term" value="C:plasmodesma"/>
    <property type="evidence" value="ECO:0007669"/>
    <property type="project" value="TreeGrafter"/>
</dbReference>
<dbReference type="Pfam" id="PF00069">
    <property type="entry name" value="Pkinase"/>
    <property type="match status" value="1"/>
</dbReference>
<dbReference type="GO" id="GO:0005886">
    <property type="term" value="C:plasma membrane"/>
    <property type="evidence" value="ECO:0007669"/>
    <property type="project" value="TreeGrafter"/>
</dbReference>
<name>A0A6A3CM58_HIBSY</name>
<protein>
    <submittedName>
        <fullName evidence="2">CC-NBS-LRR class disease resistance protein, putative isoform 1</fullName>
    </submittedName>
</protein>
<dbReference type="GO" id="GO:0004714">
    <property type="term" value="F:transmembrane receptor protein tyrosine kinase activity"/>
    <property type="evidence" value="ECO:0007669"/>
    <property type="project" value="InterPro"/>
</dbReference>
<accession>A0A6A3CM58</accession>
<dbReference type="GO" id="GO:0005524">
    <property type="term" value="F:ATP binding"/>
    <property type="evidence" value="ECO:0007669"/>
    <property type="project" value="InterPro"/>
</dbReference>
<gene>
    <name evidence="2" type="ORF">F3Y22_tig00002919pilonHSYRG00055</name>
</gene>